<organism evidence="1 2">
    <name type="scientific">Tetrahymena thermophila (strain SB210)</name>
    <dbReference type="NCBI Taxonomy" id="312017"/>
    <lineage>
        <taxon>Eukaryota</taxon>
        <taxon>Sar</taxon>
        <taxon>Alveolata</taxon>
        <taxon>Ciliophora</taxon>
        <taxon>Intramacronucleata</taxon>
        <taxon>Oligohymenophorea</taxon>
        <taxon>Hymenostomatida</taxon>
        <taxon>Tetrahymenina</taxon>
        <taxon>Tetrahymenidae</taxon>
        <taxon>Tetrahymena</taxon>
    </lineage>
</organism>
<dbReference type="Proteomes" id="UP000009168">
    <property type="component" value="Unassembled WGS sequence"/>
</dbReference>
<sequence length="533" mass="64229">MIDLEQSNKELKKSQKVLQESYITLCLKLIKPSIQLKEFIQIQNSREDILVIQQNQLGYLKVYDQLVKQNKMLIICLSEDFEKYNLFYQEITNQCLRSDMILKMIDQYYLDTDRLFYVFEMECFDFTLTQFKNRFQLEHQMTQKIQNFVQKFYQQNVEIFYQKNFKDLQEYFVQINSNNQLIVKFNLIDPNWDFESYFQKHQIVGSTNINFSKTTSLLSEEDLENKIEQKEQELIEEIQYSNNEILDMINGFQDYFNNYVQKKEFLKYVQNLHGNVLRYHPLEIFEVIQNHPLYDQFKFEISNQSMFELHAYKRDKVIILQGFSHQNLSQAEEQLSLYNKLLSNPLFTKNTSIISAELLMFEKQSYVLVEKMLIEKSQKQNCCFLKNESCFEEIQSLIHLSYELFTICGLQITKINPSTLFRLNKQGYNQLYDNAIKIIQDGNFYKQTKQNINFYQKNRSYFESKLEEVKSNTAAIVKDIFKYDLYHFQEQTLNDENMQQEINLTQNVNIDCTIHQEINDILFFQIIVRRKKL</sequence>
<dbReference type="KEGG" id="tet:TTHERM_01102810"/>
<dbReference type="InParanoid" id="Q23RM9"/>
<dbReference type="GeneID" id="7824967"/>
<evidence type="ECO:0000313" key="2">
    <source>
        <dbReference type="Proteomes" id="UP000009168"/>
    </source>
</evidence>
<reference evidence="2" key="1">
    <citation type="journal article" date="2006" name="PLoS Biol.">
        <title>Macronuclear genome sequence of the ciliate Tetrahymena thermophila, a model eukaryote.</title>
        <authorList>
            <person name="Eisen J.A."/>
            <person name="Coyne R.S."/>
            <person name="Wu M."/>
            <person name="Wu D."/>
            <person name="Thiagarajan M."/>
            <person name="Wortman J.R."/>
            <person name="Badger J.H."/>
            <person name="Ren Q."/>
            <person name="Amedeo P."/>
            <person name="Jones K.M."/>
            <person name="Tallon L.J."/>
            <person name="Delcher A.L."/>
            <person name="Salzberg S.L."/>
            <person name="Silva J.C."/>
            <person name="Haas B.J."/>
            <person name="Majoros W.H."/>
            <person name="Farzad M."/>
            <person name="Carlton J.M."/>
            <person name="Smith R.K. Jr."/>
            <person name="Garg J."/>
            <person name="Pearlman R.E."/>
            <person name="Karrer K.M."/>
            <person name="Sun L."/>
            <person name="Manning G."/>
            <person name="Elde N.C."/>
            <person name="Turkewitz A.P."/>
            <person name="Asai D.J."/>
            <person name="Wilkes D.E."/>
            <person name="Wang Y."/>
            <person name="Cai H."/>
            <person name="Collins K."/>
            <person name="Stewart B.A."/>
            <person name="Lee S.R."/>
            <person name="Wilamowska K."/>
            <person name="Weinberg Z."/>
            <person name="Ruzzo W.L."/>
            <person name="Wloga D."/>
            <person name="Gaertig J."/>
            <person name="Frankel J."/>
            <person name="Tsao C.-C."/>
            <person name="Gorovsky M.A."/>
            <person name="Keeling P.J."/>
            <person name="Waller R.F."/>
            <person name="Patron N.J."/>
            <person name="Cherry J.M."/>
            <person name="Stover N.A."/>
            <person name="Krieger C.J."/>
            <person name="del Toro C."/>
            <person name="Ryder H.F."/>
            <person name="Williamson S.C."/>
            <person name="Barbeau R.A."/>
            <person name="Hamilton E.P."/>
            <person name="Orias E."/>
        </authorList>
    </citation>
    <scope>NUCLEOTIDE SEQUENCE [LARGE SCALE GENOMIC DNA]</scope>
    <source>
        <strain evidence="2">SB210</strain>
    </source>
</reference>
<gene>
    <name evidence="1" type="ORF">TTHERM_01102810</name>
</gene>
<dbReference type="RefSeq" id="XP_001019453.2">
    <property type="nucleotide sequence ID" value="XM_001019453.2"/>
</dbReference>
<evidence type="ECO:0000313" key="1">
    <source>
        <dbReference type="EMBL" id="EAR99208.2"/>
    </source>
</evidence>
<proteinExistence type="predicted"/>
<dbReference type="HOGENOM" id="CLU_412526_0_0_1"/>
<dbReference type="EMBL" id="GG662643">
    <property type="protein sequence ID" value="EAR99208.2"/>
    <property type="molecule type" value="Genomic_DNA"/>
</dbReference>
<accession>Q23RM9</accession>
<protein>
    <submittedName>
        <fullName evidence="1">Uncharacterized protein</fullName>
    </submittedName>
</protein>
<dbReference type="AlphaFoldDB" id="Q23RM9"/>
<name>Q23RM9_TETTS</name>
<keyword evidence="2" id="KW-1185">Reference proteome</keyword>